<feature type="transmembrane region" description="Helical" evidence="5">
    <location>
        <begin position="158"/>
        <end position="179"/>
    </location>
</feature>
<feature type="transmembrane region" description="Helical" evidence="5">
    <location>
        <begin position="377"/>
        <end position="403"/>
    </location>
</feature>
<dbReference type="RefSeq" id="WP_085783695.1">
    <property type="nucleotide sequence ID" value="NZ_CP008743.1"/>
</dbReference>
<dbReference type="PANTHER" id="PTHR43826:SF3">
    <property type="entry name" value="GLUCOSE-6-PHOSPHATE EXCHANGER SLC37A4"/>
    <property type="match status" value="1"/>
</dbReference>
<dbReference type="GO" id="GO:0061513">
    <property type="term" value="F:glucose 6-phosphate:phosphate antiporter activity"/>
    <property type="evidence" value="ECO:0007669"/>
    <property type="project" value="TreeGrafter"/>
</dbReference>
<feature type="transmembrane region" description="Helical" evidence="5">
    <location>
        <begin position="185"/>
        <end position="204"/>
    </location>
</feature>
<feature type="transmembrane region" description="Helical" evidence="5">
    <location>
        <begin position="98"/>
        <end position="129"/>
    </location>
</feature>
<dbReference type="InterPro" id="IPR051337">
    <property type="entry name" value="OPA_Antiporter"/>
</dbReference>
<dbReference type="SUPFAM" id="SSF103473">
    <property type="entry name" value="MFS general substrate transporter"/>
    <property type="match status" value="1"/>
</dbReference>
<dbReference type="PIRSF" id="PIRSF002808">
    <property type="entry name" value="Hexose_phosphate_transp"/>
    <property type="match status" value="1"/>
</dbReference>
<dbReference type="GO" id="GO:0035435">
    <property type="term" value="P:phosphate ion transmembrane transport"/>
    <property type="evidence" value="ECO:0007669"/>
    <property type="project" value="TreeGrafter"/>
</dbReference>
<dbReference type="InterPro" id="IPR020846">
    <property type="entry name" value="MFS_dom"/>
</dbReference>
<evidence type="ECO:0000259" key="6">
    <source>
        <dbReference type="PROSITE" id="PS50850"/>
    </source>
</evidence>
<dbReference type="GO" id="GO:0005886">
    <property type="term" value="C:plasma membrane"/>
    <property type="evidence" value="ECO:0007669"/>
    <property type="project" value="TreeGrafter"/>
</dbReference>
<protein>
    <recommendedName>
        <fullName evidence="6">Major facilitator superfamily (MFS) profile domain-containing protein</fullName>
    </recommendedName>
</protein>
<name>A0A1W6N3H4_9PROT</name>
<comment type="subcellular location">
    <subcellularLocation>
        <location evidence="1">Endomembrane system</location>
        <topology evidence="1">Multi-pass membrane protein</topology>
    </subcellularLocation>
</comment>
<feature type="transmembrane region" description="Helical" evidence="5">
    <location>
        <begin position="345"/>
        <end position="370"/>
    </location>
</feature>
<evidence type="ECO:0000256" key="3">
    <source>
        <dbReference type="ARBA" id="ARBA00022989"/>
    </source>
</evidence>
<feature type="transmembrane region" description="Helical" evidence="5">
    <location>
        <begin position="321"/>
        <end position="339"/>
    </location>
</feature>
<proteinExistence type="predicted"/>
<keyword evidence="3 5" id="KW-1133">Transmembrane helix</keyword>
<feature type="domain" description="Major facilitator superfamily (MFS) profile" evidence="6">
    <location>
        <begin position="33"/>
        <end position="435"/>
    </location>
</feature>
<dbReference type="PROSITE" id="PS50850">
    <property type="entry name" value="MFS"/>
    <property type="match status" value="1"/>
</dbReference>
<dbReference type="KEGG" id="naf:GQ61_02060"/>
<gene>
    <name evidence="7" type="ORF">GQ61_02060</name>
</gene>
<organism evidence="7 8">
    <name type="scientific">Candidatus Nucleicultrix amoebiphila FS5</name>
    <dbReference type="NCBI Taxonomy" id="1414854"/>
    <lineage>
        <taxon>Bacteria</taxon>
        <taxon>Pseudomonadati</taxon>
        <taxon>Pseudomonadota</taxon>
        <taxon>Alphaproteobacteria</taxon>
        <taxon>Holosporales</taxon>
        <taxon>Candidatus Nucleicultricaceae</taxon>
        <taxon>Candidatus Nucleicultrix</taxon>
    </lineage>
</organism>
<dbReference type="AlphaFoldDB" id="A0A1W6N3H4"/>
<dbReference type="PANTHER" id="PTHR43826">
    <property type="entry name" value="GLUCOSE-6-PHOSPHATE EXCHANGER SLC37A4"/>
    <property type="match status" value="1"/>
</dbReference>
<dbReference type="Proteomes" id="UP000237351">
    <property type="component" value="Chromosome"/>
</dbReference>
<dbReference type="Gene3D" id="1.20.1250.20">
    <property type="entry name" value="MFS general substrate transporter like domains"/>
    <property type="match status" value="2"/>
</dbReference>
<dbReference type="GO" id="GO:0012505">
    <property type="term" value="C:endomembrane system"/>
    <property type="evidence" value="ECO:0007669"/>
    <property type="project" value="UniProtKB-SubCell"/>
</dbReference>
<keyword evidence="2 5" id="KW-0812">Transmembrane</keyword>
<dbReference type="InterPro" id="IPR011701">
    <property type="entry name" value="MFS"/>
</dbReference>
<dbReference type="EMBL" id="CP008743">
    <property type="protein sequence ID" value="ARN84318.1"/>
    <property type="molecule type" value="Genomic_DNA"/>
</dbReference>
<feature type="transmembrane region" description="Helical" evidence="5">
    <location>
        <begin position="68"/>
        <end position="86"/>
    </location>
</feature>
<dbReference type="Pfam" id="PF07690">
    <property type="entry name" value="MFS_1"/>
    <property type="match status" value="1"/>
</dbReference>
<evidence type="ECO:0000256" key="2">
    <source>
        <dbReference type="ARBA" id="ARBA00022692"/>
    </source>
</evidence>
<evidence type="ECO:0000256" key="4">
    <source>
        <dbReference type="ARBA" id="ARBA00023136"/>
    </source>
</evidence>
<dbReference type="InterPro" id="IPR000849">
    <property type="entry name" value="Sugar_P_transporter"/>
</dbReference>
<sequence>MTAVRALKSDVEDPAIEASTYNRSTYRYWRFRIMYATIIGYAAYYLVRQNFSMAIPSMGEEFGYSKTQLGWVITIFSIIYGAGKFFNGYLSDRSNARYFMAFGLFGSALVSFTMCLSSSLGFLIMFWALNGWFQSMGWPPSARMITHWFSPKELGTKWSIWASSHMIGGAAIVAIAGWLIENYGWRSAFYVPGVLAIIFSLFLLDRLRDTPKALGLPTVETYKGDTQFLDPREDERITMSEVWGMVLRNRYVWYMALANMCLYIPRMGIFNWAPTFLKEYKSVTLMVAGWQVAGFELAGLVGGIFAGWMSDRIFLGRRGPVAAIYLFLLTFTLALLWLVPAGYPIVDAISCMLAGFLVYGPQVLAGVAVADFASKRAVGVATGVIGVLGSIGTAVSGVGIGYIVDHYGWSGGFMLFMVASLVGAFFFVLTWNRRSRMFEGS</sequence>
<evidence type="ECO:0000313" key="7">
    <source>
        <dbReference type="EMBL" id="ARN84318.1"/>
    </source>
</evidence>
<evidence type="ECO:0000256" key="1">
    <source>
        <dbReference type="ARBA" id="ARBA00004127"/>
    </source>
</evidence>
<feature type="transmembrane region" description="Helical" evidence="5">
    <location>
        <begin position="285"/>
        <end position="309"/>
    </location>
</feature>
<dbReference type="InterPro" id="IPR036259">
    <property type="entry name" value="MFS_trans_sf"/>
</dbReference>
<evidence type="ECO:0000313" key="8">
    <source>
        <dbReference type="Proteomes" id="UP000237351"/>
    </source>
</evidence>
<keyword evidence="4 5" id="KW-0472">Membrane</keyword>
<reference evidence="7 8" key="1">
    <citation type="submission" date="2014-06" db="EMBL/GenBank/DDBJ databases">
        <title>The genome of the endonuclear symbiont Nucleicultrix amoebiphila.</title>
        <authorList>
            <person name="Schulz F."/>
            <person name="Horn M."/>
        </authorList>
    </citation>
    <scope>NUCLEOTIDE SEQUENCE [LARGE SCALE GENOMIC DNA]</scope>
    <source>
        <strain evidence="7 8">FS5</strain>
    </source>
</reference>
<feature type="transmembrane region" description="Helical" evidence="5">
    <location>
        <begin position="29"/>
        <end position="47"/>
    </location>
</feature>
<keyword evidence="8" id="KW-1185">Reference proteome</keyword>
<evidence type="ECO:0000256" key="5">
    <source>
        <dbReference type="SAM" id="Phobius"/>
    </source>
</evidence>
<accession>A0A1W6N3H4</accession>
<dbReference type="OrthoDB" id="9794076at2"/>
<feature type="transmembrane region" description="Helical" evidence="5">
    <location>
        <begin position="409"/>
        <end position="431"/>
    </location>
</feature>